<dbReference type="Proteomes" id="UP000238217">
    <property type="component" value="Unassembled WGS sequence"/>
</dbReference>
<evidence type="ECO:0000313" key="1">
    <source>
        <dbReference type="EMBL" id="PRZ11780.1"/>
    </source>
</evidence>
<dbReference type="RefSeq" id="WP_181256041.1">
    <property type="nucleotide sequence ID" value="NZ_PVTY01000031.1"/>
</dbReference>
<gene>
    <name evidence="1" type="ORF">BCL67_13111</name>
</gene>
<sequence>MRQANVEGGRKIPRQVKLTEFEDNALYFAAQRAGMTPARFLKESALSYERGMSVTERHTVVKELFLLKRSLAAIGTNINQLAKWANVEESLNAEISAELHSSLAYLNRLMGEISENTAQLAVSSEEADAS</sequence>
<dbReference type="EMBL" id="PVTY01000031">
    <property type="protein sequence ID" value="PRZ11780.1"/>
    <property type="molecule type" value="Genomic_DNA"/>
</dbReference>
<dbReference type="Pfam" id="PF21983">
    <property type="entry name" value="NikA-like"/>
    <property type="match status" value="1"/>
</dbReference>
<name>A0A2T0YAS3_9MICC</name>
<dbReference type="InterPro" id="IPR053842">
    <property type="entry name" value="NikA-like"/>
</dbReference>
<organism evidence="1 2">
    <name type="scientific">Nesterenkonia sandarakina</name>
    <dbReference type="NCBI Taxonomy" id="272918"/>
    <lineage>
        <taxon>Bacteria</taxon>
        <taxon>Bacillati</taxon>
        <taxon>Actinomycetota</taxon>
        <taxon>Actinomycetes</taxon>
        <taxon>Micrococcales</taxon>
        <taxon>Micrococcaceae</taxon>
        <taxon>Nesterenkonia</taxon>
    </lineage>
</organism>
<proteinExistence type="predicted"/>
<accession>A0A2T0YAS3</accession>
<comment type="caution">
    <text evidence="1">The sequence shown here is derived from an EMBL/GenBank/DDBJ whole genome shotgun (WGS) entry which is preliminary data.</text>
</comment>
<reference evidence="1 2" key="1">
    <citation type="submission" date="2018-03" db="EMBL/GenBank/DDBJ databases">
        <title>Comparative analysis of microorganisms from saline springs in Andes Mountain Range, Colombia.</title>
        <authorList>
            <person name="Rubin E."/>
        </authorList>
    </citation>
    <scope>NUCLEOTIDE SEQUENCE [LARGE SCALE GENOMIC DNA]</scope>
    <source>
        <strain evidence="1 2">CG 35</strain>
    </source>
</reference>
<protein>
    <submittedName>
        <fullName evidence="1">Mobilization protein MobC</fullName>
    </submittedName>
</protein>
<keyword evidence="2" id="KW-1185">Reference proteome</keyword>
<evidence type="ECO:0000313" key="2">
    <source>
        <dbReference type="Proteomes" id="UP000238217"/>
    </source>
</evidence>
<dbReference type="AlphaFoldDB" id="A0A2T0YAS3"/>